<accession>A0A1H8XIP4</accession>
<sequence length="184" mass="19118">MTNLGGARTTVYAGGPSPTGVTSWSYTTGGTAGTVLTGTATGCRRAMLVDVLIAPEQLSPADARSFIADALDRQPGLTLAAARLDRPRCLIGDLGGDLAVVGEPDVTRAAVTAYLWLTTGQALGSLGSLERAEHGLRALEVRPAHAVEQRHRFPHQVTGHVALVVAFGDLGRGHQQLGFVDGRA</sequence>
<dbReference type="Proteomes" id="UP000198582">
    <property type="component" value="Unassembled WGS sequence"/>
</dbReference>
<name>A0A1H8XIP4_9PSEU</name>
<dbReference type="EMBL" id="FOEF01000007">
    <property type="protein sequence ID" value="SEP39637.1"/>
    <property type="molecule type" value="Genomic_DNA"/>
</dbReference>
<keyword evidence="2" id="KW-1185">Reference proteome</keyword>
<evidence type="ECO:0000313" key="1">
    <source>
        <dbReference type="EMBL" id="SEP39637.1"/>
    </source>
</evidence>
<protein>
    <submittedName>
        <fullName evidence="1">Uncharacterized protein</fullName>
    </submittedName>
</protein>
<proteinExistence type="predicted"/>
<dbReference type="AlphaFoldDB" id="A0A1H8XIP4"/>
<gene>
    <name evidence="1" type="ORF">SAMN04489732_107315</name>
</gene>
<evidence type="ECO:0000313" key="2">
    <source>
        <dbReference type="Proteomes" id="UP000198582"/>
    </source>
</evidence>
<dbReference type="STRING" id="394193.SAMN04489732_107315"/>
<organism evidence="1 2">
    <name type="scientific">Amycolatopsis saalfeldensis</name>
    <dbReference type="NCBI Taxonomy" id="394193"/>
    <lineage>
        <taxon>Bacteria</taxon>
        <taxon>Bacillati</taxon>
        <taxon>Actinomycetota</taxon>
        <taxon>Actinomycetes</taxon>
        <taxon>Pseudonocardiales</taxon>
        <taxon>Pseudonocardiaceae</taxon>
        <taxon>Amycolatopsis</taxon>
    </lineage>
</organism>
<reference evidence="1 2" key="1">
    <citation type="submission" date="2016-10" db="EMBL/GenBank/DDBJ databases">
        <authorList>
            <person name="de Groot N.N."/>
        </authorList>
    </citation>
    <scope>NUCLEOTIDE SEQUENCE [LARGE SCALE GENOMIC DNA]</scope>
    <source>
        <strain evidence="1 2">DSM 44993</strain>
    </source>
</reference>